<feature type="domain" description="Strawberry notch AAA" evidence="5">
    <location>
        <begin position="30"/>
        <end position="326"/>
    </location>
</feature>
<sequence length="1031" mass="113500">RTIDRGIPHPGEVAEAASLRQDLCPLCPHLSIPLPSTSYPLFDSLREDIVNEGKLSQLQLEGVLYACTKHQELLPSGQRAGFFIGDGAGVGKGRQIAGIILDNYVRGRRRAVWLSTSTDLHHDATRDLRALGSHINIINNCQELDRETKVFGLSKEMQEGVLFMTYTTLIQQPAKGKNGKSRLQQVIDWVGGPDWDGCLIFDECHKAKNFTPGKEAQSTKVATEVQAIQNQLPKARVVYCSATGVSEVGNMAFMTRLGLWGPGSPFADFQAFLESMKRRGVSFLEMLAMEIKSEGYYVARGLSFMNAEFMELQCALTEAQEQEYDEAVKLWQDLRWDLSQALELTGVQNREVWKPFWATQQRFFKLLCISIKACALFVPTVVPEAKKALAEGCAVVIGLQTTGEAAADAMGLEPGQACGWVSTTREMLHRFVETHFPVLRETAKGGAHLSFHSSGITKLQFVDAGKGSIQPQAGQPERQPVVQEAAELKVALLERIAALKLPPNFLDQLIDSLGGPKKVAEMTGRRGRVERDSRGHGTFQLRAKPDSSEMDSLNVKEAAAFMKGDKVVAIVSDAASTGISLHASAEAANQRRRVHFTCELPWSADKAIQQLGRSHRSNQVCAPIYKLVMTNLGGEQRFAAAVARRLQSLGALTRGDRRAASGVDLSESNFDSPLGRKSLRKMYDCIVVESPLLPNGVNLPEVLEGAAESEVKEVLASMPEPGQRISAAALCMGVGVNMQRNDNVAEEGGTAVTQGATIIKDLGDVRRFLNRLLSLPVARQNLLFTYFTCTLAAEIRAAKAEGRYFEGVSDLGGSHVSKVEPETLWVDPYRGLRTLRHDLTIDRGLSFEAACRRLEHERKDGDRSGFMRSRHPMFGRNMTLLALQKPAAANYFSILRPNTGESFFDMEARPLCFLHADELFMKYARISQEEAEEGWGDVYEASLSACMHGPYCQQGADCQVGRRLTKVCMLSGSIVRVWGALESVLARYEGILSKSDRTMRVVRVDFGDATSLIGALLAHFCAHMQYCSCLP</sequence>
<reference evidence="7 8" key="1">
    <citation type="journal article" date="2012" name="Genome Biol.">
        <title>The genome of the polar eukaryotic microalga coccomyxa subellipsoidea reveals traits of cold adaptation.</title>
        <authorList>
            <person name="Blanc G."/>
            <person name="Agarkova I."/>
            <person name="Grimwood J."/>
            <person name="Kuo A."/>
            <person name="Brueggeman A."/>
            <person name="Dunigan D."/>
            <person name="Gurnon J."/>
            <person name="Ladunga I."/>
            <person name="Lindquist E."/>
            <person name="Lucas S."/>
            <person name="Pangilinan J."/>
            <person name="Proschold T."/>
            <person name="Salamov A."/>
            <person name="Schmutz J."/>
            <person name="Weeks D."/>
            <person name="Yamada T."/>
            <person name="Claverie J.M."/>
            <person name="Grigoriev I."/>
            <person name="Van Etten J."/>
            <person name="Lomsadze A."/>
            <person name="Borodovsky M."/>
        </authorList>
    </citation>
    <scope>NUCLEOTIDE SEQUENCE [LARGE SCALE GENOMIC DNA]</scope>
    <source>
        <strain evidence="7 8">C-169</strain>
    </source>
</reference>
<dbReference type="EMBL" id="AGSI01000019">
    <property type="protein sequence ID" value="EIE19331.1"/>
    <property type="molecule type" value="Genomic_DNA"/>
</dbReference>
<dbReference type="RefSeq" id="XP_005643875.1">
    <property type="nucleotide sequence ID" value="XM_005643818.1"/>
</dbReference>
<dbReference type="Pfam" id="PF13872">
    <property type="entry name" value="AAA_34"/>
    <property type="match status" value="1"/>
</dbReference>
<dbReference type="GO" id="GO:0006355">
    <property type="term" value="P:regulation of DNA-templated transcription"/>
    <property type="evidence" value="ECO:0007669"/>
    <property type="project" value="InterPro"/>
</dbReference>
<keyword evidence="3" id="KW-0804">Transcription</keyword>
<dbReference type="Gene3D" id="3.40.50.300">
    <property type="entry name" value="P-loop containing nucleotide triphosphate hydrolases"/>
    <property type="match status" value="1"/>
</dbReference>
<evidence type="ECO:0000256" key="2">
    <source>
        <dbReference type="ARBA" id="ARBA00023015"/>
    </source>
</evidence>
<organism evidence="7 8">
    <name type="scientific">Coccomyxa subellipsoidea (strain C-169)</name>
    <name type="common">Green microalga</name>
    <dbReference type="NCBI Taxonomy" id="574566"/>
    <lineage>
        <taxon>Eukaryota</taxon>
        <taxon>Viridiplantae</taxon>
        <taxon>Chlorophyta</taxon>
        <taxon>core chlorophytes</taxon>
        <taxon>Trebouxiophyceae</taxon>
        <taxon>Trebouxiophyceae incertae sedis</taxon>
        <taxon>Coccomyxaceae</taxon>
        <taxon>Coccomyxa</taxon>
        <taxon>Coccomyxa subellipsoidea</taxon>
    </lineage>
</organism>
<feature type="non-terminal residue" evidence="7">
    <location>
        <position position="1"/>
    </location>
</feature>
<gene>
    <name evidence="7" type="ORF">COCSUDRAFT_19644</name>
</gene>
<name>I0YLR2_COCSC</name>
<keyword evidence="2" id="KW-0805">Transcription regulation</keyword>
<evidence type="ECO:0000256" key="1">
    <source>
        <dbReference type="ARBA" id="ARBA00006992"/>
    </source>
</evidence>
<evidence type="ECO:0000259" key="6">
    <source>
        <dbReference type="Pfam" id="PF25373"/>
    </source>
</evidence>
<evidence type="ECO:0000313" key="7">
    <source>
        <dbReference type="EMBL" id="EIE19331.1"/>
    </source>
</evidence>
<dbReference type="GO" id="GO:0031490">
    <property type="term" value="F:chromatin DNA binding"/>
    <property type="evidence" value="ECO:0007669"/>
    <property type="project" value="TreeGrafter"/>
</dbReference>
<dbReference type="GO" id="GO:0005634">
    <property type="term" value="C:nucleus"/>
    <property type="evidence" value="ECO:0007669"/>
    <property type="project" value="TreeGrafter"/>
</dbReference>
<evidence type="ECO:0008006" key="9">
    <source>
        <dbReference type="Google" id="ProtNLM"/>
    </source>
</evidence>
<dbReference type="SUPFAM" id="SSF52540">
    <property type="entry name" value="P-loop containing nucleoside triphosphate hydrolases"/>
    <property type="match status" value="1"/>
</dbReference>
<dbReference type="OrthoDB" id="421838at2759"/>
<evidence type="ECO:0000256" key="3">
    <source>
        <dbReference type="ARBA" id="ARBA00023163"/>
    </source>
</evidence>
<dbReference type="Pfam" id="PF25373">
    <property type="entry name" value="SBNO"/>
    <property type="match status" value="1"/>
</dbReference>
<accession>I0YLR2</accession>
<dbReference type="Proteomes" id="UP000007264">
    <property type="component" value="Unassembled WGS sequence"/>
</dbReference>
<proteinExistence type="inferred from homology"/>
<feature type="domain" description="Strawberry notch helicase C" evidence="4">
    <location>
        <begin position="504"/>
        <end position="810"/>
    </location>
</feature>
<dbReference type="PANTHER" id="PTHR12706">
    <property type="entry name" value="STRAWBERRY NOTCH-RELATED"/>
    <property type="match status" value="1"/>
</dbReference>
<comment type="caution">
    <text evidence="7">The sequence shown here is derived from an EMBL/GenBank/DDBJ whole genome shotgun (WGS) entry which is preliminary data.</text>
</comment>
<dbReference type="PANTHER" id="PTHR12706:SF33">
    <property type="entry name" value="PROTEIN WITH HELICASE_C DOMAIN"/>
    <property type="match status" value="1"/>
</dbReference>
<evidence type="ECO:0000259" key="4">
    <source>
        <dbReference type="Pfam" id="PF13871"/>
    </source>
</evidence>
<comment type="similarity">
    <text evidence="1">Belongs to the SBNO family.</text>
</comment>
<evidence type="ECO:0000259" key="5">
    <source>
        <dbReference type="Pfam" id="PF13872"/>
    </source>
</evidence>
<dbReference type="eggNOG" id="KOG1513">
    <property type="taxonomic scope" value="Eukaryota"/>
</dbReference>
<evidence type="ECO:0000313" key="8">
    <source>
        <dbReference type="Proteomes" id="UP000007264"/>
    </source>
</evidence>
<dbReference type="GeneID" id="17037271"/>
<dbReference type="AlphaFoldDB" id="I0YLR2"/>
<keyword evidence="8" id="KW-1185">Reference proteome</keyword>
<dbReference type="Pfam" id="PF13871">
    <property type="entry name" value="Helicase_C_4"/>
    <property type="match status" value="1"/>
</dbReference>
<feature type="domain" description="SBNO alpha/beta" evidence="6">
    <location>
        <begin position="845"/>
        <end position="963"/>
    </location>
</feature>
<dbReference type="InterPro" id="IPR039187">
    <property type="entry name" value="SNO_AAA"/>
</dbReference>
<dbReference type="KEGG" id="csl:COCSUDRAFT_19644"/>
<dbReference type="InterPro" id="IPR057332">
    <property type="entry name" value="SBNO_a/b_dom"/>
</dbReference>
<dbReference type="InterPro" id="IPR027417">
    <property type="entry name" value="P-loop_NTPase"/>
</dbReference>
<protein>
    <recommendedName>
        <fullName evidence="9">P-loop containing nucleoside triphosphate hydrolase protein</fullName>
    </recommendedName>
</protein>
<dbReference type="FunFam" id="3.40.50.300:FF:000342">
    <property type="entry name" value="Protein strawberry notch homolog 2"/>
    <property type="match status" value="1"/>
</dbReference>
<dbReference type="InterPro" id="IPR026741">
    <property type="entry name" value="SNO"/>
</dbReference>
<dbReference type="InterPro" id="IPR026937">
    <property type="entry name" value="SBNO_Helicase_C_dom"/>
</dbReference>
<dbReference type="GO" id="GO:0042393">
    <property type="term" value="F:histone binding"/>
    <property type="evidence" value="ECO:0007669"/>
    <property type="project" value="TreeGrafter"/>
</dbReference>